<dbReference type="InterPro" id="IPR000298">
    <property type="entry name" value="Cyt_c_oxidase-like_su3"/>
</dbReference>
<dbReference type="EnsemblMetazoa" id="CapteT218805">
    <property type="protein sequence ID" value="CapteP218805"/>
    <property type="gene ID" value="CapteG218805"/>
</dbReference>
<dbReference type="STRING" id="283909.R7UKV3"/>
<keyword evidence="4 8" id="KW-0812">Transmembrane</keyword>
<feature type="transmembrane region" description="Helical" evidence="9">
    <location>
        <begin position="124"/>
        <end position="147"/>
    </location>
</feature>
<evidence type="ECO:0000313" key="12">
    <source>
        <dbReference type="EnsemblMetazoa" id="CapteP218805"/>
    </source>
</evidence>
<gene>
    <name evidence="11" type="ORF">CAPTEDRAFT_218805</name>
</gene>
<dbReference type="InterPro" id="IPR033945">
    <property type="entry name" value="Cyt_c_oxase_su3_dom"/>
</dbReference>
<dbReference type="InterPro" id="IPR013833">
    <property type="entry name" value="Cyt_c_oxidase_su3_a-hlx"/>
</dbReference>
<comment type="function">
    <text evidence="8">Component of the cytochrome c oxidase, the last enzyme in the mitochondrial electron transport chain which drives oxidative phosphorylation. The respiratory chain contains 3 multisubunit complexes succinate dehydrogenase (complex II, CII), ubiquinol-cytochrome c oxidoreductase (cytochrome b-c1 complex, complex III, CIII) and cytochrome c oxidase (complex IV, CIV), that cooperate to transfer electrons derived from NADH and succinate to molecular oxygen, creating an electrochemical gradient over the inner membrane that drives transmembrane transport and the ATP synthase. Cytochrome c oxidase is the component of the respiratory chain that catalyzes the reduction of oxygen to water. Electrons originating from reduced cytochrome c in the intermembrane space (IMS) are transferred via the dinuclear copper A center (CU(A)) of subunit 2 and heme A of subunit 1 to the active site in subunit 1, a binuclear center (BNC) formed by heme A3 and copper B (CU(B)). The BNC reduces molecular oxygen to 2 water molecules using 4 electrons from cytochrome c in the IMS and 4 protons from the mitochondrial matrix.</text>
</comment>
<feature type="transmembrane region" description="Helical" evidence="9">
    <location>
        <begin position="48"/>
        <end position="70"/>
    </location>
</feature>
<dbReference type="GO" id="GO:0016020">
    <property type="term" value="C:membrane"/>
    <property type="evidence" value="ECO:0007669"/>
    <property type="project" value="UniProtKB-SubCell"/>
</dbReference>
<keyword evidence="13" id="KW-1185">Reference proteome</keyword>
<dbReference type="PANTHER" id="PTHR11403:SF7">
    <property type="entry name" value="CYTOCHROME C OXIDASE SUBUNIT 3"/>
    <property type="match status" value="1"/>
</dbReference>
<reference evidence="12" key="3">
    <citation type="submission" date="2015-06" db="UniProtKB">
        <authorList>
            <consortium name="EnsemblMetazoa"/>
        </authorList>
    </citation>
    <scope>IDENTIFICATION</scope>
</reference>
<dbReference type="InterPro" id="IPR024791">
    <property type="entry name" value="Cyt_c/ubiquinol_Oxase_su3"/>
</dbReference>
<dbReference type="PANTHER" id="PTHR11403">
    <property type="entry name" value="CYTOCHROME C OXIDASE SUBUNIT III"/>
    <property type="match status" value="1"/>
</dbReference>
<dbReference type="Pfam" id="PF00510">
    <property type="entry name" value="COX3"/>
    <property type="match status" value="2"/>
</dbReference>
<organism evidence="11">
    <name type="scientific">Capitella teleta</name>
    <name type="common">Polychaete worm</name>
    <dbReference type="NCBI Taxonomy" id="283909"/>
    <lineage>
        <taxon>Eukaryota</taxon>
        <taxon>Metazoa</taxon>
        <taxon>Spiralia</taxon>
        <taxon>Lophotrochozoa</taxon>
        <taxon>Annelida</taxon>
        <taxon>Polychaeta</taxon>
        <taxon>Sedentaria</taxon>
        <taxon>Scolecida</taxon>
        <taxon>Capitellidae</taxon>
        <taxon>Capitella</taxon>
    </lineage>
</organism>
<dbReference type="OMA" id="FIISEWP"/>
<dbReference type="GO" id="GO:0005739">
    <property type="term" value="C:mitochondrion"/>
    <property type="evidence" value="ECO:0007669"/>
    <property type="project" value="TreeGrafter"/>
</dbReference>
<evidence type="ECO:0000313" key="11">
    <source>
        <dbReference type="EMBL" id="ELU07154.1"/>
    </source>
</evidence>
<evidence type="ECO:0000256" key="2">
    <source>
        <dbReference type="ARBA" id="ARBA00010581"/>
    </source>
</evidence>
<keyword evidence="7 9" id="KW-0472">Membrane</keyword>
<dbReference type="OrthoDB" id="6048089at2759"/>
<evidence type="ECO:0000313" key="13">
    <source>
        <dbReference type="Proteomes" id="UP000014760"/>
    </source>
</evidence>
<evidence type="ECO:0000256" key="9">
    <source>
        <dbReference type="SAM" id="Phobius"/>
    </source>
</evidence>
<protein>
    <recommendedName>
        <fullName evidence="3 8">Cytochrome c oxidase subunit 3</fullName>
    </recommendedName>
</protein>
<proteinExistence type="inferred from homology"/>
<dbReference type="HOGENOM" id="CLU_044071_0_0_1"/>
<dbReference type="InterPro" id="IPR035973">
    <property type="entry name" value="Cyt_c_oxidase_su3-like_sf"/>
</dbReference>
<sequence>MAMAAPTPVSALVHSSTLVTAGGVWLWFGQVREGTYMGHHTSYVSRGLRAGMLLFIMSEALFFFGFFWAFFHRSLRPNPEPIRPFAIPLLNTAILLGSGFRVTWAHHALIEEYLDAPFTIADGIYGSIFFVTTGFHGLHVIIGTIFLRVNLFRVIGHHFSVSHHLGFEFGA</sequence>
<feature type="transmembrane region" description="Helical" evidence="9">
    <location>
        <begin position="82"/>
        <end position="104"/>
    </location>
</feature>
<evidence type="ECO:0000256" key="5">
    <source>
        <dbReference type="ARBA" id="ARBA00022967"/>
    </source>
</evidence>
<name>R7UKV3_CAPTE</name>
<keyword evidence="8" id="KW-0496">Mitochondrion</keyword>
<evidence type="ECO:0000256" key="8">
    <source>
        <dbReference type="RuleBase" id="RU003375"/>
    </source>
</evidence>
<dbReference type="EMBL" id="AMQN01022413">
    <property type="status" value="NOT_ANNOTATED_CDS"/>
    <property type="molecule type" value="Genomic_DNA"/>
</dbReference>
<dbReference type="SUPFAM" id="SSF81452">
    <property type="entry name" value="Cytochrome c oxidase subunit III-like"/>
    <property type="match status" value="1"/>
</dbReference>
<dbReference type="AlphaFoldDB" id="R7UKV3"/>
<evidence type="ECO:0000256" key="7">
    <source>
        <dbReference type="ARBA" id="ARBA00023136"/>
    </source>
</evidence>
<keyword evidence="5" id="KW-1278">Translocase</keyword>
<feature type="domain" description="Heme-copper oxidase subunit III family profile" evidence="10">
    <location>
        <begin position="27"/>
        <end position="171"/>
    </location>
</feature>
<dbReference type="Gene3D" id="1.20.120.80">
    <property type="entry name" value="Cytochrome c oxidase, subunit III, four-helix bundle"/>
    <property type="match status" value="2"/>
</dbReference>
<dbReference type="GO" id="GO:0004129">
    <property type="term" value="F:cytochrome-c oxidase activity"/>
    <property type="evidence" value="ECO:0007669"/>
    <property type="project" value="InterPro"/>
</dbReference>
<evidence type="ECO:0000256" key="4">
    <source>
        <dbReference type="ARBA" id="ARBA00022692"/>
    </source>
</evidence>
<reference evidence="11 13" key="2">
    <citation type="journal article" date="2013" name="Nature">
        <title>Insights into bilaterian evolution from three spiralian genomes.</title>
        <authorList>
            <person name="Simakov O."/>
            <person name="Marletaz F."/>
            <person name="Cho S.J."/>
            <person name="Edsinger-Gonzales E."/>
            <person name="Havlak P."/>
            <person name="Hellsten U."/>
            <person name="Kuo D.H."/>
            <person name="Larsson T."/>
            <person name="Lv J."/>
            <person name="Arendt D."/>
            <person name="Savage R."/>
            <person name="Osoegawa K."/>
            <person name="de Jong P."/>
            <person name="Grimwood J."/>
            <person name="Chapman J.A."/>
            <person name="Shapiro H."/>
            <person name="Aerts A."/>
            <person name="Otillar R.P."/>
            <person name="Terry A.Y."/>
            <person name="Boore J.L."/>
            <person name="Grigoriev I.V."/>
            <person name="Lindberg D.R."/>
            <person name="Seaver E.C."/>
            <person name="Weisblat D.A."/>
            <person name="Putnam N.H."/>
            <person name="Rokhsar D.S."/>
        </authorList>
    </citation>
    <scope>NUCLEOTIDE SEQUENCE</scope>
    <source>
        <strain evidence="11 13">I ESC-2004</strain>
    </source>
</reference>
<dbReference type="FunCoup" id="R7UKV3">
    <property type="interactions" value="162"/>
</dbReference>
<evidence type="ECO:0000256" key="6">
    <source>
        <dbReference type="ARBA" id="ARBA00022989"/>
    </source>
</evidence>
<evidence type="ECO:0000259" key="10">
    <source>
        <dbReference type="PROSITE" id="PS50253"/>
    </source>
</evidence>
<keyword evidence="6 9" id="KW-1133">Transmembrane helix</keyword>
<dbReference type="EMBL" id="KB300096">
    <property type="protein sequence ID" value="ELU07154.1"/>
    <property type="molecule type" value="Genomic_DNA"/>
</dbReference>
<reference evidence="13" key="1">
    <citation type="submission" date="2012-12" db="EMBL/GenBank/DDBJ databases">
        <authorList>
            <person name="Hellsten U."/>
            <person name="Grimwood J."/>
            <person name="Chapman J.A."/>
            <person name="Shapiro H."/>
            <person name="Aerts A."/>
            <person name="Otillar R.P."/>
            <person name="Terry A.Y."/>
            <person name="Boore J.L."/>
            <person name="Simakov O."/>
            <person name="Marletaz F."/>
            <person name="Cho S.-J."/>
            <person name="Edsinger-Gonzales E."/>
            <person name="Havlak P."/>
            <person name="Kuo D.-H."/>
            <person name="Larsson T."/>
            <person name="Lv J."/>
            <person name="Arendt D."/>
            <person name="Savage R."/>
            <person name="Osoegawa K."/>
            <person name="de Jong P."/>
            <person name="Lindberg D.R."/>
            <person name="Seaver E.C."/>
            <person name="Weisblat D.A."/>
            <person name="Putnam N.H."/>
            <person name="Grigoriev I.V."/>
            <person name="Rokhsar D.S."/>
        </authorList>
    </citation>
    <scope>NUCLEOTIDE SEQUENCE</scope>
    <source>
        <strain evidence="13">I ESC-2004</strain>
    </source>
</reference>
<comment type="similarity">
    <text evidence="2 8">Belongs to the cytochrome c oxidase subunit 3 family.</text>
</comment>
<dbReference type="PROSITE" id="PS50253">
    <property type="entry name" value="COX3"/>
    <property type="match status" value="1"/>
</dbReference>
<accession>R7UKV3</accession>
<dbReference type="CDD" id="cd01665">
    <property type="entry name" value="Cyt_c_Oxidase_III"/>
    <property type="match status" value="1"/>
</dbReference>
<feature type="transmembrane region" description="Helical" evidence="9">
    <location>
        <begin position="9"/>
        <end position="28"/>
    </location>
</feature>
<comment type="subcellular location">
    <subcellularLocation>
        <location evidence="1">Membrane</location>
        <topology evidence="1">Multi-pass membrane protein</topology>
    </subcellularLocation>
</comment>
<dbReference type="GO" id="GO:0006123">
    <property type="term" value="P:mitochondrial electron transport, cytochrome c to oxygen"/>
    <property type="evidence" value="ECO:0007669"/>
    <property type="project" value="TreeGrafter"/>
</dbReference>
<dbReference type="Proteomes" id="UP000014760">
    <property type="component" value="Unassembled WGS sequence"/>
</dbReference>
<evidence type="ECO:0000256" key="3">
    <source>
        <dbReference type="ARBA" id="ARBA00015944"/>
    </source>
</evidence>
<evidence type="ECO:0000256" key="1">
    <source>
        <dbReference type="ARBA" id="ARBA00004141"/>
    </source>
</evidence>
<dbReference type="EMBL" id="AMQN01022414">
    <property type="status" value="NOT_ANNOTATED_CDS"/>
    <property type="molecule type" value="Genomic_DNA"/>
</dbReference>